<gene>
    <name evidence="4" type="ORF">SAMN04489806_2394</name>
</gene>
<evidence type="ECO:0000256" key="2">
    <source>
        <dbReference type="ARBA" id="ARBA00022840"/>
    </source>
</evidence>
<evidence type="ECO:0000313" key="4">
    <source>
        <dbReference type="EMBL" id="SEC02354.1"/>
    </source>
</evidence>
<keyword evidence="5" id="KW-1185">Reference proteome</keyword>
<dbReference type="AlphaFoldDB" id="A0A1H4P4U7"/>
<dbReference type="GO" id="GO:0016887">
    <property type="term" value="F:ATP hydrolysis activity"/>
    <property type="evidence" value="ECO:0007669"/>
    <property type="project" value="TreeGrafter"/>
</dbReference>
<keyword evidence="1" id="KW-0547">Nucleotide-binding</keyword>
<dbReference type="STRING" id="640635.SAMN04489806_2394"/>
<dbReference type="Gene3D" id="3.40.50.300">
    <property type="entry name" value="P-loop containing nucleotide triphosphate hydrolases"/>
    <property type="match status" value="1"/>
</dbReference>
<dbReference type="InterPro" id="IPR033756">
    <property type="entry name" value="YlxH/NBP35"/>
</dbReference>
<feature type="region of interest" description="Disordered" evidence="3">
    <location>
        <begin position="404"/>
        <end position="433"/>
    </location>
</feature>
<dbReference type="GO" id="GO:0051782">
    <property type="term" value="P:negative regulation of cell division"/>
    <property type="evidence" value="ECO:0007669"/>
    <property type="project" value="TreeGrafter"/>
</dbReference>
<keyword evidence="2" id="KW-0067">ATP-binding</keyword>
<name>A0A1H4P4U7_9MICO</name>
<dbReference type="OrthoDB" id="3217709at2"/>
<dbReference type="InterPro" id="IPR027417">
    <property type="entry name" value="P-loop_NTPase"/>
</dbReference>
<dbReference type="EMBL" id="FNRY01000001">
    <property type="protein sequence ID" value="SEC02354.1"/>
    <property type="molecule type" value="Genomic_DNA"/>
</dbReference>
<evidence type="ECO:0000256" key="3">
    <source>
        <dbReference type="SAM" id="MobiDB-lite"/>
    </source>
</evidence>
<dbReference type="InterPro" id="IPR050625">
    <property type="entry name" value="ParA/MinD_ATPase"/>
</dbReference>
<sequence>MVRLVIALDRDTEERLIEGLLERGHDILARLGAFDDIAAAIERTAPDVLLIDAEMLDAELLGSCDGDRVRVVALTGDEEQRRKLARLGLREHAAKTAALDAIDDLLTGAVLESGDADAPQRGSVTAVWGPAGAPGRSTVAIGLALELASAGGRVALVDADTWGASIAPMLGMLDESPGFAAACRLAGQGALTTEELERVSQRYPVSQGSLSVLTGLTRTSRWPELTEERVRLTLEVCRTWAEHIIVDTGFSLESDEEISSDLFAPRRNAATLTCLRGAERVIAVGRADPIGLGRLLRQHPDLLDVVEGVPVRVVINRVRSGPIGVGAAAQITRTLERFGGIEKPLLIAHDERAADAAALEGRSLREVAPRSPAAVAIRRLAREIMPDAAMPPCRRAVESVVRGADCDGSRGDRSCQATPRRHHKLDQCRRSVN</sequence>
<dbReference type="GO" id="GO:0009898">
    <property type="term" value="C:cytoplasmic side of plasma membrane"/>
    <property type="evidence" value="ECO:0007669"/>
    <property type="project" value="TreeGrafter"/>
</dbReference>
<accession>A0A1H4P4U7</accession>
<proteinExistence type="predicted"/>
<dbReference type="Proteomes" id="UP000199183">
    <property type="component" value="Unassembled WGS sequence"/>
</dbReference>
<dbReference type="Pfam" id="PF10609">
    <property type="entry name" value="ParA"/>
    <property type="match status" value="1"/>
</dbReference>
<reference evidence="4 5" key="1">
    <citation type="submission" date="2016-10" db="EMBL/GenBank/DDBJ databases">
        <authorList>
            <person name="de Groot N.N."/>
        </authorList>
    </citation>
    <scope>NUCLEOTIDE SEQUENCE [LARGE SCALE GENOMIC DNA]</scope>
    <source>
        <strain evidence="4 5">DSM 21799</strain>
    </source>
</reference>
<evidence type="ECO:0000256" key="1">
    <source>
        <dbReference type="ARBA" id="ARBA00022741"/>
    </source>
</evidence>
<protein>
    <submittedName>
        <fullName evidence="4">Cellulose biosynthesis protein BcsQ</fullName>
    </submittedName>
</protein>
<dbReference type="GO" id="GO:0005524">
    <property type="term" value="F:ATP binding"/>
    <property type="evidence" value="ECO:0007669"/>
    <property type="project" value="UniProtKB-KW"/>
</dbReference>
<dbReference type="SUPFAM" id="SSF52540">
    <property type="entry name" value="P-loop containing nucleoside triphosphate hydrolases"/>
    <property type="match status" value="1"/>
</dbReference>
<organism evidence="4 5">
    <name type="scientific">Paramicrobacterium humi</name>
    <dbReference type="NCBI Taxonomy" id="640635"/>
    <lineage>
        <taxon>Bacteria</taxon>
        <taxon>Bacillati</taxon>
        <taxon>Actinomycetota</taxon>
        <taxon>Actinomycetes</taxon>
        <taxon>Micrococcales</taxon>
        <taxon>Microbacteriaceae</taxon>
        <taxon>Paramicrobacterium</taxon>
    </lineage>
</organism>
<dbReference type="GO" id="GO:0005829">
    <property type="term" value="C:cytosol"/>
    <property type="evidence" value="ECO:0007669"/>
    <property type="project" value="TreeGrafter"/>
</dbReference>
<evidence type="ECO:0000313" key="5">
    <source>
        <dbReference type="Proteomes" id="UP000199183"/>
    </source>
</evidence>
<dbReference type="PANTHER" id="PTHR43384">
    <property type="entry name" value="SEPTUM SITE-DETERMINING PROTEIN MIND HOMOLOG, CHLOROPLASTIC-RELATED"/>
    <property type="match status" value="1"/>
</dbReference>
<dbReference type="PANTHER" id="PTHR43384:SF6">
    <property type="entry name" value="SEPTUM SITE-DETERMINING PROTEIN MIND HOMOLOG, CHLOROPLASTIC"/>
    <property type="match status" value="1"/>
</dbReference>
<dbReference type="RefSeq" id="WP_091184522.1">
    <property type="nucleotide sequence ID" value="NZ_FNRY01000001.1"/>
</dbReference>
<feature type="compositionally biased region" description="Basic and acidic residues" evidence="3">
    <location>
        <begin position="404"/>
        <end position="413"/>
    </location>
</feature>